<dbReference type="AlphaFoldDB" id="A0ABC8LFN1"/>
<reference evidence="3 4" key="1">
    <citation type="submission" date="2022-03" db="EMBL/GenBank/DDBJ databases">
        <authorList>
            <person name="Macdonald S."/>
            <person name="Ahmed S."/>
            <person name="Newling K."/>
        </authorList>
    </citation>
    <scope>NUCLEOTIDE SEQUENCE [LARGE SCALE GENOMIC DNA]</scope>
</reference>
<comment type="caution">
    <text evidence="3">The sequence shown here is derived from an EMBL/GenBank/DDBJ whole genome shotgun (WGS) entry which is preliminary data.</text>
</comment>
<dbReference type="InterPro" id="IPR039610">
    <property type="entry name" value="VQ29"/>
</dbReference>
<name>A0ABC8LFN1_ERUVS</name>
<dbReference type="PANTHER" id="PTHR34794:SF3">
    <property type="entry name" value="VQ MOTIF-CONTAINING PROTEIN 29"/>
    <property type="match status" value="1"/>
</dbReference>
<evidence type="ECO:0000313" key="3">
    <source>
        <dbReference type="EMBL" id="CAH8382232.1"/>
    </source>
</evidence>
<gene>
    <name evidence="3" type="ORF">ERUC_LOCUS34715</name>
</gene>
<dbReference type="InterPro" id="IPR008889">
    <property type="entry name" value="VQ"/>
</dbReference>
<evidence type="ECO:0000313" key="4">
    <source>
        <dbReference type="Proteomes" id="UP001642260"/>
    </source>
</evidence>
<keyword evidence="4" id="KW-1185">Reference proteome</keyword>
<accession>A0ABC8LFN1</accession>
<feature type="region of interest" description="Disordered" evidence="1">
    <location>
        <begin position="24"/>
        <end position="55"/>
    </location>
</feature>
<dbReference type="EMBL" id="CAKOAT010545154">
    <property type="protein sequence ID" value="CAH8382232.1"/>
    <property type="molecule type" value="Genomic_DNA"/>
</dbReference>
<feature type="domain" description="VQ" evidence="2">
    <location>
        <begin position="52"/>
        <end position="78"/>
    </location>
</feature>
<organism evidence="3 4">
    <name type="scientific">Eruca vesicaria subsp. sativa</name>
    <name type="common">Garden rocket</name>
    <name type="synonym">Eruca sativa</name>
    <dbReference type="NCBI Taxonomy" id="29727"/>
    <lineage>
        <taxon>Eukaryota</taxon>
        <taxon>Viridiplantae</taxon>
        <taxon>Streptophyta</taxon>
        <taxon>Embryophyta</taxon>
        <taxon>Tracheophyta</taxon>
        <taxon>Spermatophyta</taxon>
        <taxon>Magnoliopsida</taxon>
        <taxon>eudicotyledons</taxon>
        <taxon>Gunneridae</taxon>
        <taxon>Pentapetalae</taxon>
        <taxon>rosids</taxon>
        <taxon>malvids</taxon>
        <taxon>Brassicales</taxon>
        <taxon>Brassicaceae</taxon>
        <taxon>Brassiceae</taxon>
        <taxon>Eruca</taxon>
    </lineage>
</organism>
<dbReference type="Proteomes" id="UP001642260">
    <property type="component" value="Unassembled WGS sequence"/>
</dbReference>
<sequence>MEDTSNAFMSQSYLNARETATQTTKNYLASLHSIQKQPSKPLKRPTSSPLNPMHPHVYRVEPVNFKELVQRLTGAPQHEPVANPFKSLNNAAKESSSSLAFDLPSSSWGDLSLRNPSNISRW</sequence>
<evidence type="ECO:0000259" key="2">
    <source>
        <dbReference type="Pfam" id="PF05678"/>
    </source>
</evidence>
<evidence type="ECO:0000256" key="1">
    <source>
        <dbReference type="SAM" id="MobiDB-lite"/>
    </source>
</evidence>
<dbReference type="Pfam" id="PF05678">
    <property type="entry name" value="VQ"/>
    <property type="match status" value="1"/>
</dbReference>
<feature type="compositionally biased region" description="Polar residues" evidence="1">
    <location>
        <begin position="24"/>
        <end position="38"/>
    </location>
</feature>
<protein>
    <recommendedName>
        <fullName evidence="2">VQ domain-containing protein</fullName>
    </recommendedName>
</protein>
<proteinExistence type="predicted"/>
<dbReference type="PANTHER" id="PTHR34794">
    <property type="entry name" value="EXPRESSED PROTEIN"/>
    <property type="match status" value="1"/>
</dbReference>